<dbReference type="Proteomes" id="UP000799757">
    <property type="component" value="Unassembled WGS sequence"/>
</dbReference>
<gene>
    <name evidence="8" type="ORF">K505DRAFT_338035</name>
</gene>
<keyword evidence="2 6" id="KW-0812">Transmembrane</keyword>
<dbReference type="AlphaFoldDB" id="A0A6A6XA86"/>
<dbReference type="PANTHER" id="PTHR33048:SF47">
    <property type="entry name" value="INTEGRAL MEMBRANE PROTEIN-RELATED"/>
    <property type="match status" value="1"/>
</dbReference>
<evidence type="ECO:0000256" key="6">
    <source>
        <dbReference type="SAM" id="Phobius"/>
    </source>
</evidence>
<dbReference type="EMBL" id="MU001939">
    <property type="protein sequence ID" value="KAF2793171.1"/>
    <property type="molecule type" value="Genomic_DNA"/>
</dbReference>
<feature type="transmembrane region" description="Helical" evidence="6">
    <location>
        <begin position="199"/>
        <end position="217"/>
    </location>
</feature>
<comment type="similarity">
    <text evidence="5">Belongs to the SAT4 family.</text>
</comment>
<dbReference type="GO" id="GO:0016020">
    <property type="term" value="C:membrane"/>
    <property type="evidence" value="ECO:0007669"/>
    <property type="project" value="UniProtKB-SubCell"/>
</dbReference>
<feature type="transmembrane region" description="Helical" evidence="6">
    <location>
        <begin position="58"/>
        <end position="78"/>
    </location>
</feature>
<reference evidence="8" key="1">
    <citation type="journal article" date="2020" name="Stud. Mycol.">
        <title>101 Dothideomycetes genomes: a test case for predicting lifestyles and emergence of pathogens.</title>
        <authorList>
            <person name="Haridas S."/>
            <person name="Albert R."/>
            <person name="Binder M."/>
            <person name="Bloem J."/>
            <person name="Labutti K."/>
            <person name="Salamov A."/>
            <person name="Andreopoulos B."/>
            <person name="Baker S."/>
            <person name="Barry K."/>
            <person name="Bills G."/>
            <person name="Bluhm B."/>
            <person name="Cannon C."/>
            <person name="Castanera R."/>
            <person name="Culley D."/>
            <person name="Daum C."/>
            <person name="Ezra D."/>
            <person name="Gonzalez J."/>
            <person name="Henrissat B."/>
            <person name="Kuo A."/>
            <person name="Liang C."/>
            <person name="Lipzen A."/>
            <person name="Lutzoni F."/>
            <person name="Magnuson J."/>
            <person name="Mondo S."/>
            <person name="Nolan M."/>
            <person name="Ohm R."/>
            <person name="Pangilinan J."/>
            <person name="Park H.-J."/>
            <person name="Ramirez L."/>
            <person name="Alfaro M."/>
            <person name="Sun H."/>
            <person name="Tritt A."/>
            <person name="Yoshinaga Y."/>
            <person name="Zwiers L.-H."/>
            <person name="Turgeon B."/>
            <person name="Goodwin S."/>
            <person name="Spatafora J."/>
            <person name="Crous P."/>
            <person name="Grigoriev I."/>
        </authorList>
    </citation>
    <scope>NUCLEOTIDE SEQUENCE</scope>
    <source>
        <strain evidence="8">CBS 109.77</strain>
    </source>
</reference>
<dbReference type="InterPro" id="IPR052337">
    <property type="entry name" value="SAT4-like"/>
</dbReference>
<accession>A0A6A6XA86</accession>
<dbReference type="PANTHER" id="PTHR33048">
    <property type="entry name" value="PTH11-LIKE INTEGRAL MEMBRANE PROTEIN (AFU_ORTHOLOGUE AFUA_5G11245)"/>
    <property type="match status" value="1"/>
</dbReference>
<dbReference type="OrthoDB" id="444631at2759"/>
<feature type="transmembrane region" description="Helical" evidence="6">
    <location>
        <begin position="27"/>
        <end position="46"/>
    </location>
</feature>
<evidence type="ECO:0000256" key="4">
    <source>
        <dbReference type="ARBA" id="ARBA00023136"/>
    </source>
</evidence>
<organism evidence="8 9">
    <name type="scientific">Melanomma pulvis-pyrius CBS 109.77</name>
    <dbReference type="NCBI Taxonomy" id="1314802"/>
    <lineage>
        <taxon>Eukaryota</taxon>
        <taxon>Fungi</taxon>
        <taxon>Dikarya</taxon>
        <taxon>Ascomycota</taxon>
        <taxon>Pezizomycotina</taxon>
        <taxon>Dothideomycetes</taxon>
        <taxon>Pleosporomycetidae</taxon>
        <taxon>Pleosporales</taxon>
        <taxon>Melanommataceae</taxon>
        <taxon>Melanomma</taxon>
    </lineage>
</organism>
<evidence type="ECO:0000256" key="1">
    <source>
        <dbReference type="ARBA" id="ARBA00004141"/>
    </source>
</evidence>
<feature type="transmembrane region" description="Helical" evidence="6">
    <location>
        <begin position="115"/>
        <end position="136"/>
    </location>
</feature>
<feature type="transmembrane region" description="Helical" evidence="6">
    <location>
        <begin position="170"/>
        <end position="187"/>
    </location>
</feature>
<evidence type="ECO:0000256" key="2">
    <source>
        <dbReference type="ARBA" id="ARBA00022692"/>
    </source>
</evidence>
<evidence type="ECO:0000256" key="3">
    <source>
        <dbReference type="ARBA" id="ARBA00022989"/>
    </source>
</evidence>
<dbReference type="Pfam" id="PF20684">
    <property type="entry name" value="Fung_rhodopsin"/>
    <property type="match status" value="1"/>
</dbReference>
<evidence type="ECO:0000313" key="8">
    <source>
        <dbReference type="EMBL" id="KAF2793171.1"/>
    </source>
</evidence>
<keyword evidence="4 6" id="KW-0472">Membrane</keyword>
<comment type="subcellular location">
    <subcellularLocation>
        <location evidence="1">Membrane</location>
        <topology evidence="1">Multi-pass membrane protein</topology>
    </subcellularLocation>
</comment>
<evidence type="ECO:0000259" key="7">
    <source>
        <dbReference type="Pfam" id="PF20684"/>
    </source>
</evidence>
<feature type="transmembrane region" description="Helical" evidence="6">
    <location>
        <begin position="148"/>
        <end position="164"/>
    </location>
</feature>
<name>A0A6A6XA86_9PLEO</name>
<evidence type="ECO:0000313" key="9">
    <source>
        <dbReference type="Proteomes" id="UP000799757"/>
    </source>
</evidence>
<sequence length="374" mass="42359">MEPENIGVLRQKADTGISRVSLRDSQIVVPFILATSLCAVAGRVFLKLHYRRNLDVDDYFLLFGTICFIAATGLYYSMMDGLYISLLLGTEPELIVLLTPAQQIALFTGQLKMHAAFHFLVSTSIFAVKIGFLYFFRKIVQMRSRQYLFWKIVVLITVIFSLYFMIIPFIACPIFGPRAVVLIPLLVLRRAKADLRQKITVAIFLSVSSVMVFVAIVRVSTMRTSQGVFDYTWTNLWLYLEGGIAIIMISLSAFRTQYTLRREERQRQERISKPQTYYRPNRKQAPWLESEVEELPVIPEPTMSGLGGLIRGGNTHQSAMEVSIKDKPSKKKPGLSISIQRPESVYLDTADSDPFITSPSWLKTTHPTGPAVDV</sequence>
<protein>
    <recommendedName>
        <fullName evidence="7">Rhodopsin domain-containing protein</fullName>
    </recommendedName>
</protein>
<feature type="domain" description="Rhodopsin" evidence="7">
    <location>
        <begin position="179"/>
        <end position="256"/>
    </location>
</feature>
<proteinExistence type="inferred from homology"/>
<keyword evidence="3 6" id="KW-1133">Transmembrane helix</keyword>
<evidence type="ECO:0000256" key="5">
    <source>
        <dbReference type="ARBA" id="ARBA00038359"/>
    </source>
</evidence>
<dbReference type="InterPro" id="IPR049326">
    <property type="entry name" value="Rhodopsin_dom_fungi"/>
</dbReference>
<feature type="transmembrane region" description="Helical" evidence="6">
    <location>
        <begin position="237"/>
        <end position="258"/>
    </location>
</feature>
<keyword evidence="9" id="KW-1185">Reference proteome</keyword>